<evidence type="ECO:0000256" key="3">
    <source>
        <dbReference type="PIRSR" id="PIRSR000915-2"/>
    </source>
</evidence>
<dbReference type="RefSeq" id="WP_188882685.1">
    <property type="nucleotide sequence ID" value="NZ_BMOY01000031.1"/>
</dbReference>
<feature type="active site" description="Proton donor" evidence="2">
    <location>
        <position position="21"/>
    </location>
</feature>
<keyword evidence="6" id="KW-1185">Reference proteome</keyword>
<dbReference type="PANTHER" id="PTHR19288:SF95">
    <property type="entry name" value="D-GLYCEROL 3-PHOSPHATE PHOSPHATASE"/>
    <property type="match status" value="1"/>
</dbReference>
<feature type="active site" description="Nucleophile" evidence="2">
    <location>
        <position position="19"/>
    </location>
</feature>
<proteinExistence type="inferred from homology"/>
<feature type="binding site" evidence="3">
    <location>
        <position position="201"/>
    </location>
    <ligand>
        <name>substrate</name>
    </ligand>
</feature>
<dbReference type="Gene3D" id="3.40.50.1000">
    <property type="entry name" value="HAD superfamily/HAD-like"/>
    <property type="match status" value="2"/>
</dbReference>
<feature type="binding site" evidence="4">
    <location>
        <position position="226"/>
    </location>
    <ligand>
        <name>Mg(2+)</name>
        <dbReference type="ChEBI" id="CHEBI:18420"/>
    </ligand>
</feature>
<dbReference type="SUPFAM" id="SSF56784">
    <property type="entry name" value="HAD-like"/>
    <property type="match status" value="1"/>
</dbReference>
<comment type="cofactor">
    <cofactor evidence="4">
        <name>Mg(2+)</name>
        <dbReference type="ChEBI" id="CHEBI:18420"/>
    </cofactor>
    <text evidence="4">Divalent metal ions. Mg(2+) is the most effective.</text>
</comment>
<dbReference type="Pfam" id="PF13242">
    <property type="entry name" value="Hydrolase_like"/>
    <property type="match status" value="1"/>
</dbReference>
<dbReference type="AlphaFoldDB" id="A0A917KG40"/>
<evidence type="ECO:0000313" key="5">
    <source>
        <dbReference type="EMBL" id="GGJ09980.1"/>
    </source>
</evidence>
<feature type="binding site" evidence="4">
    <location>
        <position position="21"/>
    </location>
    <ligand>
        <name>Mg(2+)</name>
        <dbReference type="ChEBI" id="CHEBI:18420"/>
    </ligand>
</feature>
<sequence>MTMQTAPVWRGPWRLALLDLDGTLYRGDQVIPGAPAFVARLRAQGIQPVFFTNNASKTPQQVAHKLVALGIEASADEVCTSAQAAAAWIRDEVGPGARVAFVGMDGLACALAEAGLAGVPMRDPASAEAVGRCAAAVMGLDTRVTYQELARFCRHVSALGRFVLTNADPRLPVEDAFHPGNGALGALVTTTTGIEPVVIGKPSVRFVEFALRRFGARPEEAVIIGDNLATDIAAGRQAGVYAIQVLTGVPDARDDQGVWTPDARVASVADLLL</sequence>
<keyword evidence="1 4" id="KW-0460">Magnesium</keyword>
<dbReference type="PIRSF" id="PIRSF000915">
    <property type="entry name" value="PGP-type_phosphatase"/>
    <property type="match status" value="1"/>
</dbReference>
<organism evidence="5 6">
    <name type="scientific">Alicyclobacillus cellulosilyticus</name>
    <dbReference type="NCBI Taxonomy" id="1003997"/>
    <lineage>
        <taxon>Bacteria</taxon>
        <taxon>Bacillati</taxon>
        <taxon>Bacillota</taxon>
        <taxon>Bacilli</taxon>
        <taxon>Bacillales</taxon>
        <taxon>Alicyclobacillaceae</taxon>
        <taxon>Alicyclobacillus</taxon>
    </lineage>
</organism>
<dbReference type="InterPro" id="IPR036412">
    <property type="entry name" value="HAD-like_sf"/>
</dbReference>
<reference evidence="5" key="1">
    <citation type="journal article" date="2014" name="Int. J. Syst. Evol. Microbiol.">
        <title>Complete genome sequence of Corynebacterium casei LMG S-19264T (=DSM 44701T), isolated from a smear-ripened cheese.</title>
        <authorList>
            <consortium name="US DOE Joint Genome Institute (JGI-PGF)"/>
            <person name="Walter F."/>
            <person name="Albersmeier A."/>
            <person name="Kalinowski J."/>
            <person name="Ruckert C."/>
        </authorList>
    </citation>
    <scope>NUCLEOTIDE SEQUENCE</scope>
    <source>
        <strain evidence="5">JCM 18487</strain>
    </source>
</reference>
<protein>
    <recommendedName>
        <fullName evidence="1">Acid sugar phosphatase</fullName>
        <ecNumber evidence="1">3.1.3.-</ecNumber>
    </recommendedName>
</protein>
<accession>A0A917KG40</accession>
<dbReference type="EMBL" id="BMOY01000031">
    <property type="protein sequence ID" value="GGJ09980.1"/>
    <property type="molecule type" value="Genomic_DNA"/>
</dbReference>
<evidence type="ECO:0000256" key="1">
    <source>
        <dbReference type="PIRNR" id="PIRNR000915"/>
    </source>
</evidence>
<name>A0A917KG40_9BACL</name>
<dbReference type="Pfam" id="PF13344">
    <property type="entry name" value="Hydrolase_6"/>
    <property type="match status" value="1"/>
</dbReference>
<comment type="caution">
    <text evidence="5">The sequence shown here is derived from an EMBL/GenBank/DDBJ whole genome shotgun (WGS) entry which is preliminary data.</text>
</comment>
<dbReference type="GO" id="GO:0046872">
    <property type="term" value="F:metal ion binding"/>
    <property type="evidence" value="ECO:0007669"/>
    <property type="project" value="UniProtKB-KW"/>
</dbReference>
<keyword evidence="1 4" id="KW-0479">Metal-binding</keyword>
<dbReference type="InterPro" id="IPR006357">
    <property type="entry name" value="HAD-SF_hydro_IIA"/>
</dbReference>
<dbReference type="GO" id="GO:0005737">
    <property type="term" value="C:cytoplasm"/>
    <property type="evidence" value="ECO:0007669"/>
    <property type="project" value="TreeGrafter"/>
</dbReference>
<comment type="similarity">
    <text evidence="1">Belongs to the HAD-like hydrolase superfamily. NagD family.</text>
</comment>
<dbReference type="EC" id="3.1.3.-" evidence="1"/>
<dbReference type="PANTHER" id="PTHR19288">
    <property type="entry name" value="4-NITROPHENYLPHOSPHATASE-RELATED"/>
    <property type="match status" value="1"/>
</dbReference>
<dbReference type="InterPro" id="IPR023214">
    <property type="entry name" value="HAD_sf"/>
</dbReference>
<dbReference type="Proteomes" id="UP000637695">
    <property type="component" value="Unassembled WGS sequence"/>
</dbReference>
<evidence type="ECO:0000313" key="6">
    <source>
        <dbReference type="Proteomes" id="UP000637695"/>
    </source>
</evidence>
<feature type="binding site" evidence="4">
    <location>
        <position position="19"/>
    </location>
    <ligand>
        <name>Mg(2+)</name>
        <dbReference type="ChEBI" id="CHEBI:18420"/>
    </ligand>
</feature>
<evidence type="ECO:0000256" key="4">
    <source>
        <dbReference type="PIRSR" id="PIRSR000915-3"/>
    </source>
</evidence>
<dbReference type="NCBIfam" id="TIGR01460">
    <property type="entry name" value="HAD-SF-IIA"/>
    <property type="match status" value="1"/>
</dbReference>
<dbReference type="GO" id="GO:0016791">
    <property type="term" value="F:phosphatase activity"/>
    <property type="evidence" value="ECO:0007669"/>
    <property type="project" value="TreeGrafter"/>
</dbReference>
<reference evidence="5" key="2">
    <citation type="submission" date="2020-09" db="EMBL/GenBank/DDBJ databases">
        <authorList>
            <person name="Sun Q."/>
            <person name="Ohkuma M."/>
        </authorList>
    </citation>
    <scope>NUCLEOTIDE SEQUENCE</scope>
    <source>
        <strain evidence="5">JCM 18487</strain>
    </source>
</reference>
<evidence type="ECO:0000256" key="2">
    <source>
        <dbReference type="PIRSR" id="PIRSR000915-1"/>
    </source>
</evidence>
<gene>
    <name evidence="5" type="ORF">GCM10010885_18940</name>
</gene>
<comment type="function">
    <text evidence="1">Catalyzes the dephosphorylation of 2-6 carbon acid sugars in vitro.</text>
</comment>